<dbReference type="PROSITE" id="PS01045">
    <property type="entry name" value="SQUALEN_PHYTOEN_SYN_2"/>
    <property type="match status" value="1"/>
</dbReference>
<sequence>MGSLGTFLRYPDDIYPLLKMKRAIEKAEKQIPPEPHWAFCYSMLHKVSRSFSLVIQQLGTELRNAVCVFYLVLRALDTVEDDTSIPTDEKLPILIAFHRHIYDTDWHYSCKWYQGIQAFLELEKGYQEAIEEITKRMGAGMAKFICHEVETVDDYDEYCHYVAGLVGLGLSKLFLASGSEVLTPDWEHISNSMGLFLQKTNIIRDYLEDINEIPKSRMFWPRKIWGKYAGKLEDLKYEKNSSNAVQCLNEMVTNALTHIEDCLKYMAALRDPSIFRFCAIPQIMAIGTLALCYNNVQVFRGVVKLRRGLTAKVIDRTKTMADVYGAFYDFSCMLKTKVDKNEPNASKTLKQLEDVQQLCRDNGVLHKRKSYVNDKGQSNNLYIVMLVILLAIVFAYLRANGVVSDEQ</sequence>
<evidence type="ECO:0000313" key="8">
    <source>
        <dbReference type="Proteomes" id="UP000028999"/>
    </source>
</evidence>
<dbReference type="Gramene" id="CDY45322">
    <property type="protein sequence ID" value="CDY45322"/>
    <property type="gene ID" value="GSBRNA2T00081779001"/>
</dbReference>
<organism evidence="7 8">
    <name type="scientific">Brassica napus</name>
    <name type="common">Rape</name>
    <dbReference type="NCBI Taxonomy" id="3708"/>
    <lineage>
        <taxon>Eukaryota</taxon>
        <taxon>Viridiplantae</taxon>
        <taxon>Streptophyta</taxon>
        <taxon>Embryophyta</taxon>
        <taxon>Tracheophyta</taxon>
        <taxon>Spermatophyta</taxon>
        <taxon>Magnoliopsida</taxon>
        <taxon>eudicotyledons</taxon>
        <taxon>Gunneridae</taxon>
        <taxon>Pentapetalae</taxon>
        <taxon>rosids</taxon>
        <taxon>malvids</taxon>
        <taxon>Brassicales</taxon>
        <taxon>Brassicaceae</taxon>
        <taxon>Brassiceae</taxon>
        <taxon>Brassica</taxon>
    </lineage>
</organism>
<dbReference type="InterPro" id="IPR033904">
    <property type="entry name" value="Trans_IPPS_HH"/>
</dbReference>
<keyword evidence="8" id="KW-1185">Reference proteome</keyword>
<dbReference type="UniPathway" id="UPA00767">
    <property type="reaction ID" value="UER00751"/>
</dbReference>
<comment type="catalytic activity">
    <reaction evidence="6">
        <text>2 (2E,6E)-farnesyl diphosphate + NADH + H(+) = squalene + 2 diphosphate + NAD(+)</text>
        <dbReference type="Rhea" id="RHEA:32299"/>
        <dbReference type="ChEBI" id="CHEBI:15378"/>
        <dbReference type="ChEBI" id="CHEBI:15440"/>
        <dbReference type="ChEBI" id="CHEBI:33019"/>
        <dbReference type="ChEBI" id="CHEBI:57540"/>
        <dbReference type="ChEBI" id="CHEBI:57945"/>
        <dbReference type="ChEBI" id="CHEBI:175763"/>
        <dbReference type="EC" id="2.5.1.21"/>
    </reaction>
</comment>
<dbReference type="Proteomes" id="UP000028999">
    <property type="component" value="Unassembled WGS sequence"/>
</dbReference>
<dbReference type="EC" id="2.5.1.21" evidence="4 6"/>
<keyword evidence="6" id="KW-0472">Membrane</keyword>
<dbReference type="PANTHER" id="PTHR11626:SF6">
    <property type="entry name" value="SQUALENE SYNTHASE"/>
    <property type="match status" value="1"/>
</dbReference>
<comment type="function">
    <text evidence="6">Catalyzes the condensation of 2 farnesyl pyrophosphate (FPP) moieties to form squalene.</text>
</comment>
<dbReference type="EMBL" id="LK032620">
    <property type="protein sequence ID" value="CDY45322.1"/>
    <property type="molecule type" value="Genomic_DNA"/>
</dbReference>
<dbReference type="CDD" id="cd00683">
    <property type="entry name" value="Trans_IPPS_HH"/>
    <property type="match status" value="1"/>
</dbReference>
<protein>
    <recommendedName>
        <fullName evidence="4 6">Squalene synthase</fullName>
        <ecNumber evidence="4 6">2.5.1.21</ecNumber>
    </recommendedName>
</protein>
<comment type="catalytic activity">
    <reaction evidence="6">
        <text>2 (2E,6E)-farnesyl diphosphate + NADPH + H(+) = squalene + 2 diphosphate + NADP(+)</text>
        <dbReference type="Rhea" id="RHEA:32295"/>
        <dbReference type="ChEBI" id="CHEBI:15378"/>
        <dbReference type="ChEBI" id="CHEBI:15440"/>
        <dbReference type="ChEBI" id="CHEBI:33019"/>
        <dbReference type="ChEBI" id="CHEBI:57783"/>
        <dbReference type="ChEBI" id="CHEBI:58349"/>
        <dbReference type="ChEBI" id="CHEBI:175763"/>
        <dbReference type="EC" id="2.5.1.21"/>
    </reaction>
</comment>
<reference evidence="7 8" key="1">
    <citation type="journal article" date="2014" name="Science">
        <title>Plant genetics. Early allopolyploid evolution in the post-Neolithic Brassica napus oilseed genome.</title>
        <authorList>
            <person name="Chalhoub B."/>
            <person name="Denoeud F."/>
            <person name="Liu S."/>
            <person name="Parkin I.A."/>
            <person name="Tang H."/>
            <person name="Wang X."/>
            <person name="Chiquet J."/>
            <person name="Belcram H."/>
            <person name="Tong C."/>
            <person name="Samans B."/>
            <person name="Correa M."/>
            <person name="Da Silva C."/>
            <person name="Just J."/>
            <person name="Falentin C."/>
            <person name="Koh C.S."/>
            <person name="Le Clainche I."/>
            <person name="Bernard M."/>
            <person name="Bento P."/>
            <person name="Noel B."/>
            <person name="Labadie K."/>
            <person name="Alberti A."/>
            <person name="Charles M."/>
            <person name="Arnaud D."/>
            <person name="Guo H."/>
            <person name="Daviaud C."/>
            <person name="Alamery S."/>
            <person name="Jabbari K."/>
            <person name="Zhao M."/>
            <person name="Edger P.P."/>
            <person name="Chelaifa H."/>
            <person name="Tack D."/>
            <person name="Lassalle G."/>
            <person name="Mestiri I."/>
            <person name="Schnel N."/>
            <person name="Le Paslier M.C."/>
            <person name="Fan G."/>
            <person name="Renault V."/>
            <person name="Bayer P.E."/>
            <person name="Golicz A.A."/>
            <person name="Manoli S."/>
            <person name="Lee T.H."/>
            <person name="Thi V.H."/>
            <person name="Chalabi S."/>
            <person name="Hu Q."/>
            <person name="Fan C."/>
            <person name="Tollenaere R."/>
            <person name="Lu Y."/>
            <person name="Battail C."/>
            <person name="Shen J."/>
            <person name="Sidebottom C.H."/>
            <person name="Wang X."/>
            <person name="Canaguier A."/>
            <person name="Chauveau A."/>
            <person name="Berard A."/>
            <person name="Deniot G."/>
            <person name="Guan M."/>
            <person name="Liu Z."/>
            <person name="Sun F."/>
            <person name="Lim Y.P."/>
            <person name="Lyons E."/>
            <person name="Town C.D."/>
            <person name="Bancroft I."/>
            <person name="Wang X."/>
            <person name="Meng J."/>
            <person name="Ma J."/>
            <person name="Pires J.C."/>
            <person name="King G.J."/>
            <person name="Brunel D."/>
            <person name="Delourme R."/>
            <person name="Renard M."/>
            <person name="Aury J.M."/>
            <person name="Adams K.L."/>
            <person name="Batley J."/>
            <person name="Snowdon R.J."/>
            <person name="Tost J."/>
            <person name="Edwards D."/>
            <person name="Zhou Y."/>
            <person name="Hua W."/>
            <person name="Sharpe A.G."/>
            <person name="Paterson A.H."/>
            <person name="Guan C."/>
            <person name="Wincker P."/>
        </authorList>
    </citation>
    <scope>NUCLEOTIDE SEQUENCE [LARGE SCALE GENOMIC DNA]</scope>
    <source>
        <strain evidence="8">cv. Darmor-bzh</strain>
    </source>
</reference>
<dbReference type="GO" id="GO:0005789">
    <property type="term" value="C:endoplasmic reticulum membrane"/>
    <property type="evidence" value="ECO:0000318"/>
    <property type="project" value="GO_Central"/>
</dbReference>
<evidence type="ECO:0000256" key="3">
    <source>
        <dbReference type="ARBA" id="ARBA00006251"/>
    </source>
</evidence>
<gene>
    <name evidence="7" type="primary">BnaA03g52950D</name>
    <name evidence="7" type="ORF">GSBRNA2T00081779001</name>
</gene>
<evidence type="ECO:0000256" key="5">
    <source>
        <dbReference type="ARBA" id="ARBA00022679"/>
    </source>
</evidence>
<comment type="subcellular location">
    <subcellularLocation>
        <location evidence="2">Endoplasmic reticulum membrane</location>
        <topology evidence="2">Multi-pass membrane protein</topology>
    </subcellularLocation>
</comment>
<dbReference type="InterPro" id="IPR008949">
    <property type="entry name" value="Isoprenoid_synthase_dom_sf"/>
</dbReference>
<dbReference type="GO" id="GO:0055056">
    <property type="term" value="F:D-glucose transmembrane transporter activity"/>
    <property type="evidence" value="ECO:0007669"/>
    <property type="project" value="UniProtKB-UniRule"/>
</dbReference>
<dbReference type="FunFam" id="1.10.600.10:FF:000012">
    <property type="entry name" value="Squalene synthase 1"/>
    <property type="match status" value="1"/>
</dbReference>
<keyword evidence="6" id="KW-1133">Transmembrane helix</keyword>
<feature type="transmembrane region" description="Helical" evidence="6">
    <location>
        <begin position="381"/>
        <end position="399"/>
    </location>
</feature>
<dbReference type="Gene3D" id="1.10.600.10">
    <property type="entry name" value="Farnesyl Diphosphate Synthase"/>
    <property type="match status" value="1"/>
</dbReference>
<evidence type="ECO:0000313" key="7">
    <source>
        <dbReference type="EMBL" id="CDY45322.1"/>
    </source>
</evidence>
<dbReference type="GO" id="GO:0045338">
    <property type="term" value="P:farnesyl diphosphate metabolic process"/>
    <property type="evidence" value="ECO:0000318"/>
    <property type="project" value="GO_Central"/>
</dbReference>
<proteinExistence type="inferred from homology"/>
<keyword evidence="5 6" id="KW-0808">Transferase</keyword>
<name>A0A078I5G6_BRANA</name>
<dbReference type="Pfam" id="PF00494">
    <property type="entry name" value="SQS_PSY"/>
    <property type="match status" value="1"/>
</dbReference>
<dbReference type="InterPro" id="IPR002060">
    <property type="entry name" value="Squ/phyt_synthse"/>
</dbReference>
<comment type="pathway">
    <text evidence="6">Terpene metabolism; lanosterol biosynthesis; lanosterol from farnesyl diphosphate: step 1/3.</text>
</comment>
<dbReference type="SUPFAM" id="SSF48576">
    <property type="entry name" value="Terpenoid synthases"/>
    <property type="match status" value="1"/>
</dbReference>
<dbReference type="PROSITE" id="PS01044">
    <property type="entry name" value="SQUALEN_PHYTOEN_SYN_1"/>
    <property type="match status" value="1"/>
</dbReference>
<dbReference type="SFLD" id="SFLDS00005">
    <property type="entry name" value="Isoprenoid_Synthase_Type_I"/>
    <property type="match status" value="1"/>
</dbReference>
<dbReference type="STRING" id="3708.A0A078I5G6"/>
<dbReference type="AlphaFoldDB" id="A0A078I5G6"/>
<evidence type="ECO:0000256" key="2">
    <source>
        <dbReference type="ARBA" id="ARBA00004477"/>
    </source>
</evidence>
<dbReference type="SFLD" id="SFLDG01018">
    <property type="entry name" value="Squalene/Phytoene_Synthase_Lik"/>
    <property type="match status" value="1"/>
</dbReference>
<evidence type="ECO:0000256" key="6">
    <source>
        <dbReference type="RuleBase" id="RU368088"/>
    </source>
</evidence>
<dbReference type="NCBIfam" id="TIGR01559">
    <property type="entry name" value="squal_synth"/>
    <property type="match status" value="1"/>
</dbReference>
<dbReference type="InterPro" id="IPR006449">
    <property type="entry name" value="Squal_synth-like"/>
</dbReference>
<evidence type="ECO:0000256" key="1">
    <source>
        <dbReference type="ARBA" id="ARBA00001946"/>
    </source>
</evidence>
<comment type="similarity">
    <text evidence="3 6">Belongs to the phytoene/squalene synthase family.</text>
</comment>
<dbReference type="OMA" id="CHYVAGH"/>
<dbReference type="GO" id="GO:0008610">
    <property type="term" value="P:lipid biosynthetic process"/>
    <property type="evidence" value="ECO:0007669"/>
    <property type="project" value="InterPro"/>
</dbReference>
<dbReference type="PaxDb" id="3708-A0A078I5G6"/>
<dbReference type="GO" id="GO:0051996">
    <property type="term" value="F:squalene synthase [NAD(P)H] activity"/>
    <property type="evidence" value="ECO:0000318"/>
    <property type="project" value="GO_Central"/>
</dbReference>
<dbReference type="InterPro" id="IPR044844">
    <property type="entry name" value="Trans_IPPS_euk-type"/>
</dbReference>
<keyword evidence="6" id="KW-0812">Transmembrane</keyword>
<dbReference type="InterPro" id="IPR019845">
    <property type="entry name" value="Squalene/phytoene_synthase_CS"/>
</dbReference>
<evidence type="ECO:0000256" key="4">
    <source>
        <dbReference type="ARBA" id="ARBA00012373"/>
    </source>
</evidence>
<accession>A0A078I5G6</accession>
<dbReference type="PANTHER" id="PTHR11626">
    <property type="entry name" value="FARNESYL-DIPHOSPHATE FARNESYLTRANSFERASE"/>
    <property type="match status" value="1"/>
</dbReference>
<comment type="cofactor">
    <cofactor evidence="1 6">
        <name>Mg(2+)</name>
        <dbReference type="ChEBI" id="CHEBI:18420"/>
    </cofactor>
</comment>